<keyword evidence="2" id="KW-1185">Reference proteome</keyword>
<dbReference type="CDD" id="cd07812">
    <property type="entry name" value="SRPBCC"/>
    <property type="match status" value="1"/>
</dbReference>
<proteinExistence type="predicted"/>
<dbReference type="AlphaFoldDB" id="A0A3A4K588"/>
<dbReference type="OrthoDB" id="3681637at2"/>
<dbReference type="RefSeq" id="WP_120042717.1">
    <property type="nucleotide sequence ID" value="NZ_QZFU01000023.1"/>
</dbReference>
<dbReference type="InterPro" id="IPR019587">
    <property type="entry name" value="Polyketide_cyclase/dehydratase"/>
</dbReference>
<dbReference type="Proteomes" id="UP000266677">
    <property type="component" value="Unassembled WGS sequence"/>
</dbReference>
<accession>A0A3A4K588</accession>
<dbReference type="SUPFAM" id="SSF55961">
    <property type="entry name" value="Bet v1-like"/>
    <property type="match status" value="1"/>
</dbReference>
<sequence length="143" mass="14947">MAKLKVSVDVPIPPDDAWAHTANLAALGDWLTMHEAWRGAVPDELVAGTQLVGIASVKGLRNRVTWTVQAAEPPRRLVLRGAGKGGTKLGLELLVAPKGSGSEVTVDLELGGAPLFGPIGAGVARAVKGDIHRSLEKFVARYA</sequence>
<dbReference type="EMBL" id="QZFU01000023">
    <property type="protein sequence ID" value="RJO73641.1"/>
    <property type="molecule type" value="Genomic_DNA"/>
</dbReference>
<gene>
    <name evidence="1" type="ORF">D5S18_20895</name>
</gene>
<organism evidence="1 2">
    <name type="scientific">Nocardia panacis</name>
    <dbReference type="NCBI Taxonomy" id="2340916"/>
    <lineage>
        <taxon>Bacteria</taxon>
        <taxon>Bacillati</taxon>
        <taxon>Actinomycetota</taxon>
        <taxon>Actinomycetes</taxon>
        <taxon>Mycobacteriales</taxon>
        <taxon>Nocardiaceae</taxon>
        <taxon>Nocardia</taxon>
    </lineage>
</organism>
<reference evidence="1 2" key="1">
    <citation type="submission" date="2018-09" db="EMBL/GenBank/DDBJ databases">
        <title>YIM PH21274 draft genome.</title>
        <authorList>
            <person name="Miao C."/>
        </authorList>
    </citation>
    <scope>NUCLEOTIDE SEQUENCE [LARGE SCALE GENOMIC DNA]</scope>
    <source>
        <strain evidence="1 2">YIM PH 21724</strain>
    </source>
</reference>
<protein>
    <submittedName>
        <fullName evidence="1">SRPBCC family protein</fullName>
    </submittedName>
</protein>
<dbReference type="Gene3D" id="3.30.530.20">
    <property type="match status" value="1"/>
</dbReference>
<comment type="caution">
    <text evidence="1">The sequence shown here is derived from an EMBL/GenBank/DDBJ whole genome shotgun (WGS) entry which is preliminary data.</text>
</comment>
<dbReference type="InterPro" id="IPR023393">
    <property type="entry name" value="START-like_dom_sf"/>
</dbReference>
<name>A0A3A4K588_9NOCA</name>
<evidence type="ECO:0000313" key="2">
    <source>
        <dbReference type="Proteomes" id="UP000266677"/>
    </source>
</evidence>
<evidence type="ECO:0000313" key="1">
    <source>
        <dbReference type="EMBL" id="RJO73641.1"/>
    </source>
</evidence>
<dbReference type="Pfam" id="PF10604">
    <property type="entry name" value="Polyketide_cyc2"/>
    <property type="match status" value="1"/>
</dbReference>